<dbReference type="HOGENOM" id="CLU_2885475_0_0_1"/>
<reference evidence="3" key="1">
    <citation type="journal article" date="2014" name="Proc. Natl. Acad. Sci. U.S.A.">
        <title>Extensive sampling of basidiomycete genomes demonstrates inadequacy of the white-rot/brown-rot paradigm for wood decay fungi.</title>
        <authorList>
            <person name="Riley R."/>
            <person name="Salamov A.A."/>
            <person name="Brown D.W."/>
            <person name="Nagy L.G."/>
            <person name="Floudas D."/>
            <person name="Held B.W."/>
            <person name="Levasseur A."/>
            <person name="Lombard V."/>
            <person name="Morin E."/>
            <person name="Otillar R."/>
            <person name="Lindquist E.A."/>
            <person name="Sun H."/>
            <person name="LaButti K.M."/>
            <person name="Schmutz J."/>
            <person name="Jabbour D."/>
            <person name="Luo H."/>
            <person name="Baker S.E."/>
            <person name="Pisabarro A.G."/>
            <person name="Walton J.D."/>
            <person name="Blanchette R.A."/>
            <person name="Henrissat B."/>
            <person name="Martin F."/>
            <person name="Cullen D."/>
            <person name="Hibbett D.S."/>
            <person name="Grigoriev I.V."/>
        </authorList>
    </citation>
    <scope>NUCLEOTIDE SEQUENCE [LARGE SCALE GENOMIC DNA]</scope>
    <source>
        <strain evidence="3">FD-172 SS1</strain>
    </source>
</reference>
<name>A0A067MI19_BOTB1</name>
<keyword evidence="3" id="KW-1185">Reference proteome</keyword>
<gene>
    <name evidence="2" type="ORF">BOTBODRAFT_31736</name>
</gene>
<dbReference type="InParanoid" id="A0A067MI19"/>
<protein>
    <submittedName>
        <fullName evidence="2">Uncharacterized protein</fullName>
    </submittedName>
</protein>
<feature type="compositionally biased region" description="Polar residues" evidence="1">
    <location>
        <begin position="41"/>
        <end position="63"/>
    </location>
</feature>
<organism evidence="2 3">
    <name type="scientific">Botryobasidium botryosum (strain FD-172 SS1)</name>
    <dbReference type="NCBI Taxonomy" id="930990"/>
    <lineage>
        <taxon>Eukaryota</taxon>
        <taxon>Fungi</taxon>
        <taxon>Dikarya</taxon>
        <taxon>Basidiomycota</taxon>
        <taxon>Agaricomycotina</taxon>
        <taxon>Agaricomycetes</taxon>
        <taxon>Cantharellales</taxon>
        <taxon>Botryobasidiaceae</taxon>
        <taxon>Botryobasidium</taxon>
    </lineage>
</organism>
<sequence length="63" mass="6812">MSKKKADPSSRFRSAFCVWASAAPKLLPQATGSNPPCLYPTHTSTLPPVSPQQTRDLSPESQL</sequence>
<accession>A0A067MI19</accession>
<dbReference type="EMBL" id="KL198032">
    <property type="protein sequence ID" value="KDQ15408.1"/>
    <property type="molecule type" value="Genomic_DNA"/>
</dbReference>
<evidence type="ECO:0000256" key="1">
    <source>
        <dbReference type="SAM" id="MobiDB-lite"/>
    </source>
</evidence>
<evidence type="ECO:0000313" key="2">
    <source>
        <dbReference type="EMBL" id="KDQ15408.1"/>
    </source>
</evidence>
<dbReference type="Proteomes" id="UP000027195">
    <property type="component" value="Unassembled WGS sequence"/>
</dbReference>
<dbReference type="AlphaFoldDB" id="A0A067MI19"/>
<feature type="region of interest" description="Disordered" evidence="1">
    <location>
        <begin position="30"/>
        <end position="63"/>
    </location>
</feature>
<evidence type="ECO:0000313" key="3">
    <source>
        <dbReference type="Proteomes" id="UP000027195"/>
    </source>
</evidence>
<proteinExistence type="predicted"/>